<evidence type="ECO:0000313" key="4">
    <source>
        <dbReference type="Proteomes" id="UP001209878"/>
    </source>
</evidence>
<feature type="domain" description="Reverse transcriptase" evidence="1">
    <location>
        <begin position="593"/>
        <end position="705"/>
    </location>
</feature>
<dbReference type="AlphaFoldDB" id="A0AAD9NS28"/>
<dbReference type="InterPro" id="IPR000477">
    <property type="entry name" value="RT_dom"/>
</dbReference>
<evidence type="ECO:0000313" key="3">
    <source>
        <dbReference type="EMBL" id="KAK2177399.1"/>
    </source>
</evidence>
<dbReference type="SUPFAM" id="SSF56219">
    <property type="entry name" value="DNase I-like"/>
    <property type="match status" value="1"/>
</dbReference>
<reference evidence="3" key="1">
    <citation type="journal article" date="2023" name="Mol. Biol. Evol.">
        <title>Third-Generation Sequencing Reveals the Adaptive Role of the Epigenome in Three Deep-Sea Polychaetes.</title>
        <authorList>
            <person name="Perez M."/>
            <person name="Aroh O."/>
            <person name="Sun Y."/>
            <person name="Lan Y."/>
            <person name="Juniper S.K."/>
            <person name="Young C.R."/>
            <person name="Angers B."/>
            <person name="Qian P.Y."/>
        </authorList>
    </citation>
    <scope>NUCLEOTIDE SEQUENCE</scope>
    <source>
        <strain evidence="3">R07B-5</strain>
    </source>
</reference>
<proteinExistence type="predicted"/>
<protein>
    <recommendedName>
        <fullName evidence="5">Reverse transcriptase domain-containing protein</fullName>
    </recommendedName>
</protein>
<dbReference type="Proteomes" id="UP001209878">
    <property type="component" value="Unassembled WGS sequence"/>
</dbReference>
<evidence type="ECO:0000259" key="2">
    <source>
        <dbReference type="Pfam" id="PF03372"/>
    </source>
</evidence>
<dbReference type="Gene3D" id="3.60.10.10">
    <property type="entry name" value="Endonuclease/exonuclease/phosphatase"/>
    <property type="match status" value="1"/>
</dbReference>
<comment type="caution">
    <text evidence="3">The sequence shown here is derived from an EMBL/GenBank/DDBJ whole genome shotgun (WGS) entry which is preliminary data.</text>
</comment>
<dbReference type="Pfam" id="PF03372">
    <property type="entry name" value="Exo_endo_phos"/>
    <property type="match status" value="1"/>
</dbReference>
<dbReference type="PANTHER" id="PTHR46670">
    <property type="entry name" value="ENDO/EXONUCLEASE/PHOSPHATASE DOMAIN-CONTAINING PROTEIN"/>
    <property type="match status" value="1"/>
</dbReference>
<name>A0AAD9NS28_RIDPI</name>
<evidence type="ECO:0000259" key="1">
    <source>
        <dbReference type="Pfam" id="PF00078"/>
    </source>
</evidence>
<dbReference type="PANTHER" id="PTHR46670:SF3">
    <property type="entry name" value="ENDONUCLEASE_EXONUCLEASE_PHOSPHATASE DOMAIN-CONTAINING PROTEIN"/>
    <property type="match status" value="1"/>
</dbReference>
<dbReference type="InterPro" id="IPR036691">
    <property type="entry name" value="Endo/exonu/phosph_ase_sf"/>
</dbReference>
<accession>A0AAD9NS28</accession>
<evidence type="ECO:0008006" key="5">
    <source>
        <dbReference type="Google" id="ProtNLM"/>
    </source>
</evidence>
<dbReference type="InterPro" id="IPR005135">
    <property type="entry name" value="Endo/exonuclease/phosphatase"/>
</dbReference>
<keyword evidence="4" id="KW-1185">Reference proteome</keyword>
<sequence length="713" mass="81156">MLPAEFIYFTLLEEGARLLHVCVRACVCASVWLPRRTSTSTSTSTSYLHCNRPSTSQPLRASAIFTTIPRQPNSSHTNIESANLPDYNSVIICIINARSVRNKTTDILDHIHEHDLDIVVITETWLTNKDSDLSVTRALTPSGYNLIHHPRCSRRGGGIAILLKESVKATSLKTFSNIHSFEAMSLKLTLYRKCVILLVVYRPPPNKKNGSSVVDFFEEFADILDIYATLPDELVIVGDFIFNFDINTDVHVRRFRDLLYSHGLTQYVEVAIHQEGHTLDLIIARTYSCVVDTVVADLISDHCAVHCRIALRKRPFRRELKTYRKMKAINLTSFSTDIENSDLYTSQERLLEESVTQYNDVLGDLLEKHAPLKTKWLTIRPAAPWVNDDILSARKERRRMERRWRLSRLTVDREIFMNQRDIVKKTLYTANSEFYANQIKDQAGNPKALFRTVGSLLHTKRLPALPNEHLGQLLYELSTYFIDKVDIIRRDIDNIGNCVAVRPDEPCGISSYLSSFMPTTTDEITKLVCKSACKSCMLDPIPTHLLKANLSSLAPVIADIVNVSITTGVFPSAFKKALVTPLLKKTTLDANDVKYYRPVSNLSFVFKIVEKVVAVRFSKHLSDNDLYEQMQSAYRPNHSTETAILRVRNDLLCILDEHKAAILVLLYLSAAFDTIDHTIMLTRLRDRFGITATCLAWFESYLVNRSQRIQMHG</sequence>
<gene>
    <name evidence="3" type="ORF">NP493_599g02053</name>
</gene>
<dbReference type="Pfam" id="PF00078">
    <property type="entry name" value="RVT_1"/>
    <property type="match status" value="1"/>
</dbReference>
<feature type="domain" description="Endonuclease/exonuclease/phosphatase" evidence="2">
    <location>
        <begin position="97"/>
        <end position="286"/>
    </location>
</feature>
<organism evidence="3 4">
    <name type="scientific">Ridgeia piscesae</name>
    <name type="common">Tubeworm</name>
    <dbReference type="NCBI Taxonomy" id="27915"/>
    <lineage>
        <taxon>Eukaryota</taxon>
        <taxon>Metazoa</taxon>
        <taxon>Spiralia</taxon>
        <taxon>Lophotrochozoa</taxon>
        <taxon>Annelida</taxon>
        <taxon>Polychaeta</taxon>
        <taxon>Sedentaria</taxon>
        <taxon>Canalipalpata</taxon>
        <taxon>Sabellida</taxon>
        <taxon>Siboglinidae</taxon>
        <taxon>Ridgeia</taxon>
    </lineage>
</organism>
<dbReference type="EMBL" id="JAODUO010000600">
    <property type="protein sequence ID" value="KAK2177399.1"/>
    <property type="molecule type" value="Genomic_DNA"/>
</dbReference>
<dbReference type="GO" id="GO:0003824">
    <property type="term" value="F:catalytic activity"/>
    <property type="evidence" value="ECO:0007669"/>
    <property type="project" value="InterPro"/>
</dbReference>